<name>A0A318H0R8_9BURK</name>
<proteinExistence type="predicted"/>
<dbReference type="Proteomes" id="UP000247811">
    <property type="component" value="Unassembled WGS sequence"/>
</dbReference>
<comment type="caution">
    <text evidence="1">The sequence shown here is derived from an EMBL/GenBank/DDBJ whole genome shotgun (WGS) entry which is preliminary data.</text>
</comment>
<keyword evidence="2" id="KW-1185">Reference proteome</keyword>
<reference evidence="1 2" key="1">
    <citation type="submission" date="2018-05" db="EMBL/GenBank/DDBJ databases">
        <title>Genomic Encyclopedia of Type Strains, Phase IV (KMG-IV): sequencing the most valuable type-strain genomes for metagenomic binning, comparative biology and taxonomic classification.</title>
        <authorList>
            <person name="Goeker M."/>
        </authorList>
    </citation>
    <scope>NUCLEOTIDE SEQUENCE [LARGE SCALE GENOMIC DNA]</scope>
    <source>
        <strain evidence="1 2">DSM 566</strain>
    </source>
</reference>
<dbReference type="EMBL" id="QJJS01000016">
    <property type="protein sequence ID" value="PXW94016.1"/>
    <property type="molecule type" value="Genomic_DNA"/>
</dbReference>
<accession>A0A318H0R8</accession>
<dbReference type="AlphaFoldDB" id="A0A318H0R8"/>
<evidence type="ECO:0000313" key="1">
    <source>
        <dbReference type="EMBL" id="PXW94016.1"/>
    </source>
</evidence>
<sequence length="1217" mass="132194">MSNPSAHLEYQFLPWARRGLARAHASQQVLGRPVLPTVQVGLVLQGRVGEDHDDTAGIDLKMLGPADVVGLDPRVIVRLEPRANLHDFEPNYLAAIEFDPPDLPWMLTPARADARQRLTPWLTLVVFKRSEVDEPRLRTARLLPSVVLEQAVPLPDLGEAWMWAHAQVLHDGTSGETPDLAAGLKHQPTRNLSRLICPRRLEPDTAYVACVVPVFEQGRRAGLGQKVAPDETLAWSWSGAQASGLELPLYHHWSFSTGPAGDFETLARRLKAPAEQDQATREALGRLGRAPVEVDADLLLQDPAVRAGGREAVRAAYLAQYEGAMLSLKPGILAEPGQSEQIAADLAALLNAGELRALRNLALEEEEQAAHEVTLVGPPVYGAWHARAHAVNPALRSRWLHELNLSVPRRLAAGVGTRVVQAHQEDFMQAAWQQMGDILKAERLLSLAHLSVRSLGRIVQRLEHLSPERRLQFLAPAASRMMHTGQPGPALTLWGYLRTTSLPDAAADPAMRRGLAAGRGWMRRAEPAPRAVLGTELTRSFASVDRLGRLLDVARFRVDGIGGLRALEGLVLPQDPQATLDVPGLGLRLRVESLQGLQQEQQALRGLKPEAYRRPSVSDKLAAGVLLDRHWNRIDELTSALARDAAAGGPAQAAPEALDIAAGLLDEGRLRPEGVLLSAVRTDRGFSLAAPQGLKVDARNGALEVAKALRSPAGPRGAPLARGVKPGAIATVAIAAVRRQGHQALFNTLPVGTLARPADPGAPPQPVEIGLRPGGRFDAPAATVVGPAATGRIGDRIGITVVPPVHDAPTLDRFRLAWRDRLEREAAPRLPRAMRIEPVAYRTDTVVAAATQALDVAQQVPRRISSLIQLAGQSLELGREQPGLTARQLVSIEKYVLPPSFDRVMAYPRISESLYLKLATLDRSAFMPGVESIPDDAILLLKTNPKFVDAFLVGCNHEMGRELLWRGFPTDQRGTPFQRFWPAFDPATVDIEPIHRWRSTLPLGVAGAPRSVVPGVEPVPHEQLVLLVRGQLLRRYPDTNLYAVDRRAGESAPVFDATRTYTSPVGAGVLPPDITFFLFPIDPARVADYWFVLEEPMSEPRFGFDDGQAPRQVPRVTRRGGGQLIQGLRLSGLSQPPAADTWLDVDWGDVGTPVGRHLTLQDLASVRLTPESQLPSNVRRSLGGLSVAGSHAAQVATALLQRPFRGYFAGTRLATTE</sequence>
<evidence type="ECO:0000313" key="2">
    <source>
        <dbReference type="Proteomes" id="UP000247811"/>
    </source>
</evidence>
<protein>
    <submittedName>
        <fullName evidence="1">Uncharacterized protein</fullName>
    </submittedName>
</protein>
<dbReference type="OrthoDB" id="9816502at2"/>
<gene>
    <name evidence="1" type="ORF">C7444_11649</name>
</gene>
<organism evidence="1 2">
    <name type="scientific">Sphaerotilus hippei</name>
    <dbReference type="NCBI Taxonomy" id="744406"/>
    <lineage>
        <taxon>Bacteria</taxon>
        <taxon>Pseudomonadati</taxon>
        <taxon>Pseudomonadota</taxon>
        <taxon>Betaproteobacteria</taxon>
        <taxon>Burkholderiales</taxon>
        <taxon>Sphaerotilaceae</taxon>
        <taxon>Sphaerotilus</taxon>
    </lineage>
</organism>
<dbReference type="RefSeq" id="WP_110401775.1">
    <property type="nucleotide sequence ID" value="NZ_QJJS01000016.1"/>
</dbReference>